<evidence type="ECO:0000313" key="1">
    <source>
        <dbReference type="EMBL" id="WEK38503.1"/>
    </source>
</evidence>
<dbReference type="SUPFAM" id="SSF51430">
    <property type="entry name" value="NAD(P)-linked oxidoreductase"/>
    <property type="match status" value="1"/>
</dbReference>
<name>A0AAJ5WZW1_9CAUL</name>
<gene>
    <name evidence="1" type="ORF">P0Y50_08030</name>
</gene>
<reference evidence="1" key="1">
    <citation type="submission" date="2023-03" db="EMBL/GenBank/DDBJ databases">
        <title>Andean soil-derived lignocellulolytic bacterial consortium as a source of novel taxa and putative plastic-active enzymes.</title>
        <authorList>
            <person name="Diaz-Garcia L."/>
            <person name="Chuvochina M."/>
            <person name="Feuerriegel G."/>
            <person name="Bunk B."/>
            <person name="Sproer C."/>
            <person name="Streit W.R."/>
            <person name="Rodriguez L.M."/>
            <person name="Overmann J."/>
            <person name="Jimenez D.J."/>
        </authorList>
    </citation>
    <scope>NUCLEOTIDE SEQUENCE</scope>
    <source>
        <strain evidence="1">MAG 833</strain>
    </source>
</reference>
<dbReference type="PANTHER" id="PTHR43312">
    <property type="entry name" value="D-THREO-ALDOSE 1-DEHYDROGENASE"/>
    <property type="match status" value="1"/>
</dbReference>
<dbReference type="InterPro" id="IPR053135">
    <property type="entry name" value="AKR2_Oxidoreductase"/>
</dbReference>
<protein>
    <submittedName>
        <fullName evidence="1">Oxidoreductase</fullName>
    </submittedName>
</protein>
<organism evidence="1 2">
    <name type="scientific">Candidatus Brevundimonas colombiensis</name>
    <dbReference type="NCBI Taxonomy" id="3121376"/>
    <lineage>
        <taxon>Bacteria</taxon>
        <taxon>Pseudomonadati</taxon>
        <taxon>Pseudomonadota</taxon>
        <taxon>Alphaproteobacteria</taxon>
        <taxon>Caulobacterales</taxon>
        <taxon>Caulobacteraceae</taxon>
        <taxon>Brevundimonas</taxon>
    </lineage>
</organism>
<dbReference type="Proteomes" id="UP001213664">
    <property type="component" value="Chromosome"/>
</dbReference>
<proteinExistence type="predicted"/>
<dbReference type="InterPro" id="IPR036812">
    <property type="entry name" value="NAD(P)_OxRdtase_dom_sf"/>
</dbReference>
<dbReference type="EMBL" id="CP119326">
    <property type="protein sequence ID" value="WEK38503.1"/>
    <property type="molecule type" value="Genomic_DNA"/>
</dbReference>
<dbReference type="PANTHER" id="PTHR43312:SF1">
    <property type="entry name" value="NADP-DEPENDENT OXIDOREDUCTASE DOMAIN-CONTAINING PROTEIN"/>
    <property type="match status" value="1"/>
</dbReference>
<evidence type="ECO:0000313" key="2">
    <source>
        <dbReference type="Proteomes" id="UP001213664"/>
    </source>
</evidence>
<accession>A0AAJ5WZW1</accession>
<dbReference type="AlphaFoldDB" id="A0AAJ5WZW1"/>
<sequence length="301" mass="31775">MRYRPFGVSGAAISNLTLSFGAAALARGRAAGLDLLYSALEAGINSYRLETADPVAAEVLGEALAHVERKLVYVSVTLGVGDGQGEAGARDFSAEGMTSAIDRVLHFSGLGWIDMAVLQEPGETELAQSSLAALKALRKTGRIRLLGIAGGGSVMDAYVSTGAFDALLTPLDINVGWPIRNRIRSAREQDMAVFAYDVFIDRRTRQPDAPVFKKGLFGLGGGRRAVETPKTDAFGFLYRTPNWTAEAICLSYVLTDPSVSSVIVGPTDTDRLAVLAAAPERDMPPGLAAQIEMARVAASAA</sequence>
<dbReference type="Gene3D" id="3.20.20.100">
    <property type="entry name" value="NADP-dependent oxidoreductase domain"/>
    <property type="match status" value="1"/>
</dbReference>